<dbReference type="InterPro" id="IPR001245">
    <property type="entry name" value="Ser-Thr/Tyr_kinase_cat_dom"/>
</dbReference>
<dbReference type="Pfam" id="PF07714">
    <property type="entry name" value="PK_Tyr_Ser-Thr"/>
    <property type="match status" value="1"/>
</dbReference>
<gene>
    <name evidence="15" type="ORF">WJX74_010691</name>
</gene>
<dbReference type="Proteomes" id="UP001438707">
    <property type="component" value="Unassembled WGS sequence"/>
</dbReference>
<dbReference type="EC" id="2.7.11.1" evidence="3"/>
<dbReference type="Gene3D" id="1.10.510.10">
    <property type="entry name" value="Transferase(Phosphotransferase) domain 1"/>
    <property type="match status" value="1"/>
</dbReference>
<evidence type="ECO:0000256" key="6">
    <source>
        <dbReference type="ARBA" id="ARBA00022741"/>
    </source>
</evidence>
<dbReference type="GO" id="GO:0004674">
    <property type="term" value="F:protein serine/threonine kinase activity"/>
    <property type="evidence" value="ECO:0007669"/>
    <property type="project" value="UniProtKB-KW"/>
</dbReference>
<evidence type="ECO:0000256" key="9">
    <source>
        <dbReference type="ARBA" id="ARBA00023136"/>
    </source>
</evidence>
<evidence type="ECO:0000313" key="16">
    <source>
        <dbReference type="Proteomes" id="UP001438707"/>
    </source>
</evidence>
<dbReference type="FunFam" id="3.30.200.20:FF:000060">
    <property type="entry name" value="Serine/threonine-protein kinase isoform 1"/>
    <property type="match status" value="1"/>
</dbReference>
<feature type="compositionally biased region" description="Low complexity" evidence="13">
    <location>
        <begin position="1031"/>
        <end position="1049"/>
    </location>
</feature>
<accession>A0AAW1SGN5</accession>
<feature type="region of interest" description="Disordered" evidence="13">
    <location>
        <begin position="813"/>
        <end position="884"/>
    </location>
</feature>
<evidence type="ECO:0000256" key="5">
    <source>
        <dbReference type="ARBA" id="ARBA00022679"/>
    </source>
</evidence>
<feature type="region of interest" description="Disordered" evidence="13">
    <location>
        <begin position="1127"/>
        <end position="1161"/>
    </location>
</feature>
<evidence type="ECO:0000256" key="1">
    <source>
        <dbReference type="ARBA" id="ARBA00004370"/>
    </source>
</evidence>
<feature type="region of interest" description="Disordered" evidence="13">
    <location>
        <begin position="990"/>
        <end position="1081"/>
    </location>
</feature>
<keyword evidence="9" id="KW-0472">Membrane</keyword>
<evidence type="ECO:0000256" key="4">
    <source>
        <dbReference type="ARBA" id="ARBA00022527"/>
    </source>
</evidence>
<comment type="catalytic activity">
    <reaction evidence="10">
        <text>L-threonyl-[protein] + ATP = O-phospho-L-threonyl-[protein] + ADP + H(+)</text>
        <dbReference type="Rhea" id="RHEA:46608"/>
        <dbReference type="Rhea" id="RHEA-COMP:11060"/>
        <dbReference type="Rhea" id="RHEA-COMP:11605"/>
        <dbReference type="ChEBI" id="CHEBI:15378"/>
        <dbReference type="ChEBI" id="CHEBI:30013"/>
        <dbReference type="ChEBI" id="CHEBI:30616"/>
        <dbReference type="ChEBI" id="CHEBI:61977"/>
        <dbReference type="ChEBI" id="CHEBI:456216"/>
        <dbReference type="EC" id="2.7.11.1"/>
    </reaction>
</comment>
<sequence length="1511" mass="162186">MRRLDFFRRHEQEHEQEHDPDDTASGSRKLPPRLAHVFDPPRPIGPPQTYASLPAQADRNTLPAAPAFPARTQLGFWPPTTHKQEQKMDEYEVQVALALQASKREAKEAAARNKQKADRRRTVEEAELLRAQRVSLRATGSDVCRHADALSFKYWESDSLNYDDHVSDGFYDLLGEFGEVAPKKTFPTLDALRRVTLRHDDHREVIVFDHDQDVKLCELDELAADAMAEAVSQGPQACVQALARVIVDHMGGPMRHTELSKRYQDFAKGLKLRHGSAVIPIGQLSVGLPRHRALLFKALADACELPCRLLRGRFYTGGSEEKAVVMVRSLDQEVIVNLLDEPGKLMPMMSSLRRLSAVSTASSGLDLSVEDLGSPNLIDLLGPSTSGLALEALSAAGPSTPLISPRRLLQSPSMSQSRSVPSLQDTTGAEPLPVEAVQGGNPSLPSAIPPADWLGGTGFMPAGSQALDALPARPGRLSNPLQQGLPAPGSAWVQFGSPSTAQLLGIPHPSGQAPQVQPLSQPAWGLQHQTGEYRSQQMTQQPSLNGQQQQQQQQRLPGSQPHGLQSQRLDTGSGQLLQQRPQSSQLPQQLPHPQASHQPGTLHPQSSQQQVPLQSHTQHHHGPPPSQQQGSLDHTHSQPLHSQQPLQAQQRTLSQPETLLQNSARSSSQTPQGLAIPAWTTPAVVSPSGGAVPGGAAPTPPAPTWGPQEFGPSLQWTRRDSTEPRMKGMLAGRAATFYVEEACPHNLVSAAFAASHSMQPVPGATPAAPPLLAQVPMKLGGHRETITFILAELVDCDVLLGAPWLEYLRTADTGFGSSGRQRTSSLGESSSVSEHSSPHHPGPTSHRISIDEQGRSGSHASVSPPPAPTRSISGGPTSRVPSTALTPIEGALPVGAAAQLQMQMPPRRARALPSPFAPIDEPPLQGGPAASVGANQPGVGGASGARDDAAQGEWVAFPDGHLPAGSSEANGPGQAADSGYVQPAVMTMERPRRAPQIKSPFQSASQQAMRPMDGSRPLQPEGLARNTSPTSSQPLPIAPAPASASPADATGRPANAAGPRTPSGGGPMVGQGAARAGRNAAAAAGDPFQWLSPFPPGGRPARPNVHLHSPPEPIPDVQPGRTTAFGAMAMSPDDSGPGPSGQEDLSQLRPLSPMRNAPPHANAALSPFAALAQQRAVPTGYQSQAQGGVDSLADVEELPDGVTIRAEPMSPPIPHEVDEWEIPAEEIELGPRIGIGSFGEVYRGTWRLTDVAVKRFLEQDLKPENIEEFRAEVSIMKRLKHPNVILFMGACTLPPNLCIVTQFMPRGSLFRLLHRTPSVQLDDRRRLRLAADVCKGMHYLHSCRPPIVHRDLKSPNLLVDKDFTVKVCDFGLSRVRQSTWMSAKSQAGTPEWTAPEVLRSQQYNEKSDVYSFGVILWELITNQEPWQDKNAMQVVGAVGWGNARLPIPNDIAPELQELLENCWDEPTKRPGFEGVLNVLRTLVAKPNFVFQSLSADDGGASQDLSRPSMGL</sequence>
<feature type="compositionally biased region" description="Basic and acidic residues" evidence="13">
    <location>
        <begin position="1"/>
        <end position="17"/>
    </location>
</feature>
<evidence type="ECO:0000259" key="14">
    <source>
        <dbReference type="PROSITE" id="PS50011"/>
    </source>
</evidence>
<dbReference type="InterPro" id="IPR055164">
    <property type="entry name" value="EDR1/CTR1/ARMC3-like_pept-like"/>
</dbReference>
<feature type="region of interest" description="Disordered" evidence="13">
    <location>
        <begin position="533"/>
        <end position="673"/>
    </location>
</feature>
<evidence type="ECO:0000256" key="8">
    <source>
        <dbReference type="ARBA" id="ARBA00022840"/>
    </source>
</evidence>
<keyword evidence="7" id="KW-0418">Kinase</keyword>
<evidence type="ECO:0000256" key="11">
    <source>
        <dbReference type="ARBA" id="ARBA00048679"/>
    </source>
</evidence>
<feature type="compositionally biased region" description="Polar residues" evidence="13">
    <location>
        <begin position="870"/>
        <end position="884"/>
    </location>
</feature>
<feature type="region of interest" description="Disordered" evidence="13">
    <location>
        <begin position="686"/>
        <end position="715"/>
    </location>
</feature>
<organism evidence="15 16">
    <name type="scientific">Apatococcus lobatus</name>
    <dbReference type="NCBI Taxonomy" id="904363"/>
    <lineage>
        <taxon>Eukaryota</taxon>
        <taxon>Viridiplantae</taxon>
        <taxon>Chlorophyta</taxon>
        <taxon>core chlorophytes</taxon>
        <taxon>Trebouxiophyceae</taxon>
        <taxon>Chlorellales</taxon>
        <taxon>Chlorellaceae</taxon>
        <taxon>Apatococcus</taxon>
    </lineage>
</organism>
<dbReference type="CDD" id="cd00303">
    <property type="entry name" value="retropepsin_like"/>
    <property type="match status" value="1"/>
</dbReference>
<feature type="compositionally biased region" description="Low complexity" evidence="13">
    <location>
        <begin position="540"/>
        <end position="560"/>
    </location>
</feature>
<dbReference type="InterPro" id="IPR008271">
    <property type="entry name" value="Ser/Thr_kinase_AS"/>
</dbReference>
<evidence type="ECO:0000256" key="10">
    <source>
        <dbReference type="ARBA" id="ARBA00047899"/>
    </source>
</evidence>
<keyword evidence="4" id="KW-0723">Serine/threonine-protein kinase</keyword>
<feature type="compositionally biased region" description="Low complexity" evidence="13">
    <location>
        <begin position="823"/>
        <end position="835"/>
    </location>
</feature>
<dbReference type="PANTHER" id="PTHR44329:SF298">
    <property type="entry name" value="MIXED LINEAGE KINASE DOMAIN-LIKE PROTEIN"/>
    <property type="match status" value="1"/>
</dbReference>
<dbReference type="PROSITE" id="PS00107">
    <property type="entry name" value="PROTEIN_KINASE_ATP"/>
    <property type="match status" value="1"/>
</dbReference>
<keyword evidence="5" id="KW-0808">Transferase</keyword>
<feature type="compositionally biased region" description="Polar residues" evidence="13">
    <location>
        <begin position="562"/>
        <end position="572"/>
    </location>
</feature>
<dbReference type="FunFam" id="1.10.510.10:FF:000476">
    <property type="entry name" value="PAS domain-containing protein tyrosine kinase family protein"/>
    <property type="match status" value="1"/>
</dbReference>
<feature type="binding site" evidence="12">
    <location>
        <position position="1254"/>
    </location>
    <ligand>
        <name>ATP</name>
        <dbReference type="ChEBI" id="CHEBI:30616"/>
    </ligand>
</feature>
<protein>
    <recommendedName>
        <fullName evidence="3">non-specific serine/threonine protein kinase</fullName>
        <ecNumber evidence="3">2.7.11.1</ecNumber>
    </recommendedName>
</protein>
<evidence type="ECO:0000256" key="2">
    <source>
        <dbReference type="ARBA" id="ARBA00010507"/>
    </source>
</evidence>
<evidence type="ECO:0000256" key="13">
    <source>
        <dbReference type="SAM" id="MobiDB-lite"/>
    </source>
</evidence>
<keyword evidence="6 12" id="KW-0547">Nucleotide-binding</keyword>
<feature type="region of interest" description="Disordered" evidence="13">
    <location>
        <begin position="902"/>
        <end position="978"/>
    </location>
</feature>
<feature type="region of interest" description="Disordered" evidence="13">
    <location>
        <begin position="1"/>
        <end position="55"/>
    </location>
</feature>
<feature type="compositionally biased region" description="Low complexity" evidence="13">
    <location>
        <begin position="686"/>
        <end position="697"/>
    </location>
</feature>
<evidence type="ECO:0000256" key="3">
    <source>
        <dbReference type="ARBA" id="ARBA00012513"/>
    </source>
</evidence>
<dbReference type="GO" id="GO:0005524">
    <property type="term" value="F:ATP binding"/>
    <property type="evidence" value="ECO:0007669"/>
    <property type="project" value="UniProtKB-UniRule"/>
</dbReference>
<name>A0AAW1SGN5_9CHLO</name>
<proteinExistence type="inferred from homology"/>
<dbReference type="GO" id="GO:0016020">
    <property type="term" value="C:membrane"/>
    <property type="evidence" value="ECO:0007669"/>
    <property type="project" value="UniProtKB-SubCell"/>
</dbReference>
<dbReference type="PANTHER" id="PTHR44329">
    <property type="entry name" value="SERINE/THREONINE-PROTEIN KINASE TNNI3K-RELATED"/>
    <property type="match status" value="1"/>
</dbReference>
<dbReference type="EMBL" id="JALJOS010000001">
    <property type="protein sequence ID" value="KAK9845110.1"/>
    <property type="molecule type" value="Genomic_DNA"/>
</dbReference>
<evidence type="ECO:0000256" key="12">
    <source>
        <dbReference type="PROSITE-ProRule" id="PRU10141"/>
    </source>
</evidence>
<feature type="compositionally biased region" description="Low complexity" evidence="13">
    <location>
        <begin position="1072"/>
        <end position="1081"/>
    </location>
</feature>
<dbReference type="SUPFAM" id="SSF56112">
    <property type="entry name" value="Protein kinase-like (PK-like)"/>
    <property type="match status" value="1"/>
</dbReference>
<feature type="region of interest" description="Disordered" evidence="13">
    <location>
        <begin position="401"/>
        <end position="493"/>
    </location>
</feature>
<keyword evidence="8 12" id="KW-0067">ATP-binding</keyword>
<dbReference type="InterPro" id="IPR051681">
    <property type="entry name" value="Ser/Thr_Kinases-Pseudokinases"/>
</dbReference>
<feature type="compositionally biased region" description="Polar residues" evidence="13">
    <location>
        <begin position="637"/>
        <end position="672"/>
    </location>
</feature>
<feature type="domain" description="Protein kinase" evidence="14">
    <location>
        <begin position="1227"/>
        <end position="1488"/>
    </location>
</feature>
<evidence type="ECO:0000313" key="15">
    <source>
        <dbReference type="EMBL" id="KAK9845110.1"/>
    </source>
</evidence>
<dbReference type="InterPro" id="IPR017441">
    <property type="entry name" value="Protein_kinase_ATP_BS"/>
</dbReference>
<dbReference type="InterPro" id="IPR011009">
    <property type="entry name" value="Kinase-like_dom_sf"/>
</dbReference>
<comment type="caution">
    <text evidence="15">The sequence shown here is derived from an EMBL/GenBank/DDBJ whole genome shotgun (WGS) entry which is preliminary data.</text>
</comment>
<feature type="compositionally biased region" description="Low complexity" evidence="13">
    <location>
        <begin position="573"/>
        <end position="616"/>
    </location>
</feature>
<dbReference type="Pfam" id="PF14381">
    <property type="entry name" value="EDR1_CTR1_ARMC3_pept"/>
    <property type="match status" value="1"/>
</dbReference>
<dbReference type="PROSITE" id="PS50011">
    <property type="entry name" value="PROTEIN_KINASE_DOM"/>
    <property type="match status" value="1"/>
</dbReference>
<comment type="similarity">
    <text evidence="2">Belongs to the protein kinase superfamily. TKL Ser/Thr protein kinase family. RAF subfamily.</text>
</comment>
<dbReference type="Gene3D" id="3.30.200.20">
    <property type="entry name" value="Phosphorylase Kinase, domain 1"/>
    <property type="match status" value="1"/>
</dbReference>
<dbReference type="CDD" id="cd13999">
    <property type="entry name" value="STKc_MAP3K-like"/>
    <property type="match status" value="1"/>
</dbReference>
<dbReference type="PROSITE" id="PS00108">
    <property type="entry name" value="PROTEIN_KINASE_ST"/>
    <property type="match status" value="1"/>
</dbReference>
<dbReference type="SMART" id="SM00220">
    <property type="entry name" value="S_TKc"/>
    <property type="match status" value="1"/>
</dbReference>
<dbReference type="InterPro" id="IPR000719">
    <property type="entry name" value="Prot_kinase_dom"/>
</dbReference>
<reference evidence="15 16" key="1">
    <citation type="journal article" date="2024" name="Nat. Commun.">
        <title>Phylogenomics reveals the evolutionary origins of lichenization in chlorophyte algae.</title>
        <authorList>
            <person name="Puginier C."/>
            <person name="Libourel C."/>
            <person name="Otte J."/>
            <person name="Skaloud P."/>
            <person name="Haon M."/>
            <person name="Grisel S."/>
            <person name="Petersen M."/>
            <person name="Berrin J.G."/>
            <person name="Delaux P.M."/>
            <person name="Dal Grande F."/>
            <person name="Keller J."/>
        </authorList>
    </citation>
    <scope>NUCLEOTIDE SEQUENCE [LARGE SCALE GENOMIC DNA]</scope>
    <source>
        <strain evidence="15 16">SAG 2145</strain>
    </source>
</reference>
<comment type="subcellular location">
    <subcellularLocation>
        <location evidence="1">Membrane</location>
    </subcellularLocation>
</comment>
<feature type="compositionally biased region" description="Polar residues" evidence="13">
    <location>
        <begin position="999"/>
        <end position="1008"/>
    </location>
</feature>
<keyword evidence="16" id="KW-1185">Reference proteome</keyword>
<evidence type="ECO:0000256" key="7">
    <source>
        <dbReference type="ARBA" id="ARBA00022777"/>
    </source>
</evidence>
<feature type="compositionally biased region" description="Low complexity" evidence="13">
    <location>
        <begin position="406"/>
        <end position="424"/>
    </location>
</feature>
<comment type="catalytic activity">
    <reaction evidence="11">
        <text>L-seryl-[protein] + ATP = O-phospho-L-seryl-[protein] + ADP + H(+)</text>
        <dbReference type="Rhea" id="RHEA:17989"/>
        <dbReference type="Rhea" id="RHEA-COMP:9863"/>
        <dbReference type="Rhea" id="RHEA-COMP:11604"/>
        <dbReference type="ChEBI" id="CHEBI:15378"/>
        <dbReference type="ChEBI" id="CHEBI:29999"/>
        <dbReference type="ChEBI" id="CHEBI:30616"/>
        <dbReference type="ChEBI" id="CHEBI:83421"/>
        <dbReference type="ChEBI" id="CHEBI:456216"/>
        <dbReference type="EC" id="2.7.11.1"/>
    </reaction>
</comment>